<feature type="domain" description="EGF-like" evidence="4">
    <location>
        <begin position="301"/>
        <end position="333"/>
    </location>
</feature>
<evidence type="ECO:0000313" key="6">
    <source>
        <dbReference type="Proteomes" id="UP000663881"/>
    </source>
</evidence>
<keyword evidence="2" id="KW-1015">Disulfide bond</keyword>
<sequence length="573" mass="64789">MSDRFAIGDLNNDQDVDIVFVDKNEHKIFILLGNGDGYFSYQNEATFSIINDTLPTYITLADFNRDTCLDIAITNHDKDHIRVFRGNCGGYFSEESTFYTDLYSSPVFIHAADFDRDGILDIISWNSESMNLGIFLEYGDTGFKTQKSSFTGLNSKLIDIDIADFNNDTHPDVIFIYNTHMIAIMFGLGNGFLDCEHIESNSAQILDTPLETSKRMSIWSICLIVVGILIIAGVVLVTYIVTRKKEETQANTWTKITTLSTTTAITTSTKATCLPVCYNGGTCISAENCMCTSRWKGAQCEIPVCSPACLNGGTCTQPNFCDCTKDWKGAYCETDNKCYYGKDQVQLVNGEKRSIEYLKVGDRVWSISPDGSSLIEDEIVMMADSGPNTPTMFYTFKTIEGYEVSLTNRHTIPVFDPNDNQIRIVRSSQVTREHYLIMYNKKSAIENISINTRIGFYAPLTLTGYLAVNNISTSVFSDSYRLSQNSFQHAFMPVRVYYHVMRWYFGKTYNPFETNIKEGLHPVVAFYKQHSGTIRTVVLTIENVIPALLIIFILYYIQKIFIRLFYSGLDKSN</sequence>
<keyword evidence="3" id="KW-0812">Transmembrane</keyword>
<dbReference type="InterPro" id="IPR001767">
    <property type="entry name" value="Hedgehog_Hint"/>
</dbReference>
<dbReference type="EMBL" id="CAJOAY010000874">
    <property type="protein sequence ID" value="CAF3751714.1"/>
    <property type="molecule type" value="Genomic_DNA"/>
</dbReference>
<keyword evidence="3" id="KW-0472">Membrane</keyword>
<dbReference type="GO" id="GO:0016539">
    <property type="term" value="P:intein-mediated protein splicing"/>
    <property type="evidence" value="ECO:0007669"/>
    <property type="project" value="InterPro"/>
</dbReference>
<dbReference type="PANTHER" id="PTHR11889:SF31">
    <property type="entry name" value="PROTEIN HEDGEHOG"/>
    <property type="match status" value="1"/>
</dbReference>
<evidence type="ECO:0000259" key="4">
    <source>
        <dbReference type="PROSITE" id="PS50026"/>
    </source>
</evidence>
<dbReference type="GO" id="GO:0016540">
    <property type="term" value="P:protein autoprocessing"/>
    <property type="evidence" value="ECO:0007669"/>
    <property type="project" value="InterPro"/>
</dbReference>
<keyword evidence="3" id="KW-1133">Transmembrane helix</keyword>
<feature type="transmembrane region" description="Helical" evidence="3">
    <location>
        <begin position="537"/>
        <end position="557"/>
    </location>
</feature>
<dbReference type="Pfam" id="PF01079">
    <property type="entry name" value="Hint"/>
    <property type="match status" value="1"/>
</dbReference>
<dbReference type="SUPFAM" id="SSF69318">
    <property type="entry name" value="Integrin alpha N-terminal domain"/>
    <property type="match status" value="1"/>
</dbReference>
<evidence type="ECO:0000256" key="2">
    <source>
        <dbReference type="PROSITE-ProRule" id="PRU00076"/>
    </source>
</evidence>
<name>A0A818YLN1_9BILA</name>
<organism evidence="5 6">
    <name type="scientific">Adineta steineri</name>
    <dbReference type="NCBI Taxonomy" id="433720"/>
    <lineage>
        <taxon>Eukaryota</taxon>
        <taxon>Metazoa</taxon>
        <taxon>Spiralia</taxon>
        <taxon>Gnathifera</taxon>
        <taxon>Rotifera</taxon>
        <taxon>Eurotatoria</taxon>
        <taxon>Bdelloidea</taxon>
        <taxon>Adinetida</taxon>
        <taxon>Adinetidae</taxon>
        <taxon>Adineta</taxon>
    </lineage>
</organism>
<dbReference type="PANTHER" id="PTHR11889">
    <property type="entry name" value="HEDGEHOG"/>
    <property type="match status" value="1"/>
</dbReference>
<dbReference type="AlphaFoldDB" id="A0A818YLN1"/>
<dbReference type="InterPro" id="IPR006141">
    <property type="entry name" value="Intein_N"/>
</dbReference>
<reference evidence="5" key="1">
    <citation type="submission" date="2021-02" db="EMBL/GenBank/DDBJ databases">
        <authorList>
            <person name="Nowell W R."/>
        </authorList>
    </citation>
    <scope>NUCLEOTIDE SEQUENCE</scope>
</reference>
<dbReference type="InterPro" id="IPR013517">
    <property type="entry name" value="FG-GAP"/>
</dbReference>
<gene>
    <name evidence="5" type="ORF">OKA104_LOCUS15722</name>
</gene>
<dbReference type="InterPro" id="IPR000742">
    <property type="entry name" value="EGF"/>
</dbReference>
<evidence type="ECO:0000256" key="1">
    <source>
        <dbReference type="ARBA" id="ARBA00022729"/>
    </source>
</evidence>
<dbReference type="PROSITE" id="PS50817">
    <property type="entry name" value="INTEIN_N_TER"/>
    <property type="match status" value="1"/>
</dbReference>
<dbReference type="InterPro" id="IPR050387">
    <property type="entry name" value="Hedgehog_Signaling"/>
</dbReference>
<dbReference type="Pfam" id="PF13517">
    <property type="entry name" value="FG-GAP_3"/>
    <property type="match status" value="2"/>
</dbReference>
<dbReference type="Gene3D" id="2.10.25.10">
    <property type="entry name" value="Laminin"/>
    <property type="match status" value="1"/>
</dbReference>
<keyword evidence="1" id="KW-0732">Signal</keyword>
<dbReference type="Gene3D" id="2.170.16.10">
    <property type="entry name" value="Hedgehog/Intein (Hint) domain"/>
    <property type="match status" value="1"/>
</dbReference>
<accession>A0A818YLN1</accession>
<feature type="disulfide bond" evidence="2">
    <location>
        <begin position="323"/>
        <end position="332"/>
    </location>
</feature>
<dbReference type="SUPFAM" id="SSF51294">
    <property type="entry name" value="Hedgehog/intein (Hint) domain"/>
    <property type="match status" value="1"/>
</dbReference>
<dbReference type="CDD" id="cd00081">
    <property type="entry name" value="Hint"/>
    <property type="match status" value="1"/>
</dbReference>
<comment type="caution">
    <text evidence="2">Lacks conserved residue(s) required for the propagation of feature annotation.</text>
</comment>
<evidence type="ECO:0000256" key="3">
    <source>
        <dbReference type="SAM" id="Phobius"/>
    </source>
</evidence>
<dbReference type="SMART" id="SM00306">
    <property type="entry name" value="HintN"/>
    <property type="match status" value="1"/>
</dbReference>
<comment type="caution">
    <text evidence="5">The sequence shown here is derived from an EMBL/GenBank/DDBJ whole genome shotgun (WGS) entry which is preliminary data.</text>
</comment>
<feature type="disulfide bond" evidence="2">
    <location>
        <begin position="305"/>
        <end position="315"/>
    </location>
</feature>
<protein>
    <recommendedName>
        <fullName evidence="4">EGF-like domain-containing protein</fullName>
    </recommendedName>
</protein>
<dbReference type="SMART" id="SM00181">
    <property type="entry name" value="EGF"/>
    <property type="match status" value="2"/>
</dbReference>
<dbReference type="InterPro" id="IPR028994">
    <property type="entry name" value="Integrin_alpha_N"/>
</dbReference>
<dbReference type="InterPro" id="IPR003587">
    <property type="entry name" value="Hint_dom_N"/>
</dbReference>
<dbReference type="PROSITE" id="PS50026">
    <property type="entry name" value="EGF_3"/>
    <property type="match status" value="1"/>
</dbReference>
<dbReference type="PROSITE" id="PS00022">
    <property type="entry name" value="EGF_1"/>
    <property type="match status" value="1"/>
</dbReference>
<evidence type="ECO:0000313" key="5">
    <source>
        <dbReference type="EMBL" id="CAF3751714.1"/>
    </source>
</evidence>
<proteinExistence type="predicted"/>
<feature type="transmembrane region" description="Helical" evidence="3">
    <location>
        <begin position="218"/>
        <end position="241"/>
    </location>
</feature>
<dbReference type="Gene3D" id="2.130.10.130">
    <property type="entry name" value="Integrin alpha, N-terminal"/>
    <property type="match status" value="1"/>
</dbReference>
<dbReference type="InterPro" id="IPR036844">
    <property type="entry name" value="Hint_dom_sf"/>
</dbReference>
<dbReference type="Proteomes" id="UP000663881">
    <property type="component" value="Unassembled WGS sequence"/>
</dbReference>
<keyword evidence="2" id="KW-0245">EGF-like domain</keyword>